<dbReference type="AlphaFoldDB" id="A0A2Z3I171"/>
<name>A0A2Z3I171_9CAUL</name>
<dbReference type="OrthoDB" id="8909581at2"/>
<dbReference type="PANTHER" id="PTHR40257:SF1">
    <property type="entry name" value="DUF1330 DOMAIN-CONTAINING PROTEIN"/>
    <property type="match status" value="1"/>
</dbReference>
<dbReference type="EMBL" id="CP029479">
    <property type="protein sequence ID" value="AWM77174.1"/>
    <property type="molecule type" value="Genomic_DNA"/>
</dbReference>
<gene>
    <name evidence="1" type="ORF">HYN04_04995</name>
</gene>
<dbReference type="RefSeq" id="WP_110449743.1">
    <property type="nucleotide sequence ID" value="NZ_CP029479.1"/>
</dbReference>
<dbReference type="SUPFAM" id="SSF54909">
    <property type="entry name" value="Dimeric alpha+beta barrel"/>
    <property type="match status" value="1"/>
</dbReference>
<organism evidence="1 2">
    <name type="scientific">Phenylobacterium parvum</name>
    <dbReference type="NCBI Taxonomy" id="2201350"/>
    <lineage>
        <taxon>Bacteria</taxon>
        <taxon>Pseudomonadati</taxon>
        <taxon>Pseudomonadota</taxon>
        <taxon>Alphaproteobacteria</taxon>
        <taxon>Caulobacterales</taxon>
        <taxon>Caulobacteraceae</taxon>
        <taxon>Phenylobacterium</taxon>
    </lineage>
</organism>
<evidence type="ECO:0000313" key="2">
    <source>
        <dbReference type="Proteomes" id="UP000247763"/>
    </source>
</evidence>
<protein>
    <submittedName>
        <fullName evidence="1">DUF1330 domain-containing protein</fullName>
    </submittedName>
</protein>
<dbReference type="Gene3D" id="3.30.70.100">
    <property type="match status" value="1"/>
</dbReference>
<evidence type="ECO:0000313" key="1">
    <source>
        <dbReference type="EMBL" id="AWM77174.1"/>
    </source>
</evidence>
<keyword evidence="2" id="KW-1185">Reference proteome</keyword>
<dbReference type="KEGG" id="phb:HYN04_04995"/>
<proteinExistence type="predicted"/>
<dbReference type="Proteomes" id="UP000247763">
    <property type="component" value="Chromosome"/>
</dbReference>
<reference evidence="2" key="1">
    <citation type="submission" date="2018-05" db="EMBL/GenBank/DDBJ databases">
        <title>Genome sequencing of Phenylobacterium sp. HYN0004.</title>
        <authorList>
            <person name="Yi H."/>
            <person name="Baek C."/>
        </authorList>
    </citation>
    <scope>NUCLEOTIDE SEQUENCE [LARGE SCALE GENOMIC DNA]</scope>
    <source>
        <strain evidence="2">HYN0004</strain>
    </source>
</reference>
<dbReference type="InterPro" id="IPR011008">
    <property type="entry name" value="Dimeric_a/b-barrel"/>
</dbReference>
<dbReference type="PANTHER" id="PTHR40257">
    <property type="match status" value="1"/>
</dbReference>
<accession>A0A2Z3I171</accession>
<sequence length="139" mass="15096">MKVVNAVYPPPEQAMAFFSAEEDGPFVMVNLLKFKPKAEYEDGSNPHLTGAEAYALYGEGVRQLVEALGGRIRYSGQVTSLMIGEVEDLWDAVALAEYPSLAAFRAMAMSEDMGKIDHHRKAGLAGQLNIRTKAGAGFE</sequence>